<dbReference type="EMBL" id="AFLV02000055">
    <property type="protein sequence ID" value="EKR63768.1"/>
    <property type="molecule type" value="Genomic_DNA"/>
</dbReference>
<sequence>MVMMSIAGDGIFSLTNPGRRRRLEFGGKNMSLKRVSSRQKIGLLLQLILTHTSFKKRILNPIHGPEMIMFY</sequence>
<organism evidence="1 2">
    <name type="scientific">Leptospira weilii str. 2006001853</name>
    <dbReference type="NCBI Taxonomy" id="1001589"/>
    <lineage>
        <taxon>Bacteria</taxon>
        <taxon>Pseudomonadati</taxon>
        <taxon>Spirochaetota</taxon>
        <taxon>Spirochaetia</taxon>
        <taxon>Leptospirales</taxon>
        <taxon>Leptospiraceae</taxon>
        <taxon>Leptospira</taxon>
    </lineage>
</organism>
<accession>A0A828Z1Z6</accession>
<proteinExistence type="predicted"/>
<dbReference type="Proteomes" id="UP000001338">
    <property type="component" value="Unassembled WGS sequence"/>
</dbReference>
<reference evidence="1 2" key="1">
    <citation type="submission" date="2012-10" db="EMBL/GenBank/DDBJ databases">
        <authorList>
            <person name="Harkins D.M."/>
            <person name="Durkin A.S."/>
            <person name="Brinkac L.M."/>
            <person name="Haft D.H."/>
            <person name="Selengut J.D."/>
            <person name="Sanka R."/>
            <person name="DePew J."/>
            <person name="Purushe J."/>
            <person name="Whelen A.C."/>
            <person name="Vinetz J.M."/>
            <person name="Sutton G.G."/>
            <person name="Nierman W.C."/>
            <person name="Fouts D.E."/>
        </authorList>
    </citation>
    <scope>NUCLEOTIDE SEQUENCE [LARGE SCALE GENOMIC DNA]</scope>
    <source>
        <strain evidence="1 2">2006001853</strain>
    </source>
</reference>
<evidence type="ECO:0000313" key="2">
    <source>
        <dbReference type="Proteomes" id="UP000001338"/>
    </source>
</evidence>
<name>A0A828Z1Z6_9LEPT</name>
<gene>
    <name evidence="1" type="ORF">LEP1GSC036_0958</name>
</gene>
<protein>
    <submittedName>
        <fullName evidence="1">Uncharacterized protein</fullName>
    </submittedName>
</protein>
<comment type="caution">
    <text evidence="1">The sequence shown here is derived from an EMBL/GenBank/DDBJ whole genome shotgun (WGS) entry which is preliminary data.</text>
</comment>
<evidence type="ECO:0000313" key="1">
    <source>
        <dbReference type="EMBL" id="EKR63768.1"/>
    </source>
</evidence>
<dbReference type="AlphaFoldDB" id="A0A828Z1Z6"/>